<sequence>MTTACDLGPRELERGTTIRLVEHAWDSHLVATSIAALLLNSVLAYDVERVPLSVGEPTFAALANGSVHADVETWPDTHAMVFRRHVRVRQDVVSLGTVGYGGQSGLYATPSLLDPAASWRALRLNDTMSRAPTSAELGRSASDVHVGAEALCAPEPARCPLVIHPSREYEEGIVEGLVDGLGLDAAVWYAQSEGAFNRLVRERVEAGEPTLAYAWRPSRLIAGLASEQFSRVFLPEHGRGCTHNLTANDRRVECDFPTQTLVKLSASNLARRQPTAARLLSVFTIPPSVLDEMIDRLARTRGADDTTKDGVRRAADDVACAWLQENRELWAPWITSARASSAPQSAALAGGLLVGVSLALCLLTCCCERLRQSALIARRAAVARGEAPGALGGRLHAASHGLPRPIARVVRAISRVHNTAARRLGFAPSAACAARAVAVARDEQGGAGAPSAGAPAVAPAVAAVTSPEPPPRTVGDAPAARAAPSQSCVSGRTCRQLAVSIGLILASLALSAAFYGVVEGFSLVESCYFAVVTFTTVGYGDVTPKTVKGRGFTILFALLSMGVLGIALVTFVSALLEAEARARKRLLDASLRSLDRMRSRSRARLPKHSPLGGRLGHRAPRAGGHAAALAGAASLDTPAAVAAAQLHAPVAPSGRADGDAHSNEEEIAHVIEEQVQTPLQFALTAFRLAQPILLCICLLVALGCGLEGYSLVDGIYYAVISVTTIGFGDLSPQTASGRAFACVLLPFSVASTAKAVSALVQHTQFQLLLSKTKDVTKLLQSSGAASLTEVEFVLHVLVVLYDVDDKVADALHAQFRALDRDRNGVLDLADLIECRRREEPLLSVRQQLARRRAPPAGAVSVLAQLRARARGHARKAPEHAPMPAHSADSESVEHARAGASDEVDVRVSRSPAMDGVDTTADTAAPSAGGGVADVERADGAADDRIADGTCEGQNSAADRV</sequence>
<feature type="transmembrane region" description="Helical" evidence="9">
    <location>
        <begin position="688"/>
        <end position="709"/>
    </location>
</feature>
<evidence type="ECO:0000256" key="7">
    <source>
        <dbReference type="ARBA" id="ARBA00023303"/>
    </source>
</evidence>
<evidence type="ECO:0000256" key="6">
    <source>
        <dbReference type="ARBA" id="ARBA00023136"/>
    </source>
</evidence>
<dbReference type="PRINTS" id="PR01333">
    <property type="entry name" value="2POREKCHANEL"/>
</dbReference>
<feature type="transmembrane region" description="Helical" evidence="9">
    <location>
        <begin position="554"/>
        <end position="576"/>
    </location>
</feature>
<feature type="transmembrane region" description="Helical" evidence="9">
    <location>
        <begin position="497"/>
        <end position="518"/>
    </location>
</feature>
<dbReference type="GO" id="GO:0030322">
    <property type="term" value="P:stabilization of membrane potential"/>
    <property type="evidence" value="ECO:0007669"/>
    <property type="project" value="TreeGrafter"/>
</dbReference>
<dbReference type="GO" id="GO:0005737">
    <property type="term" value="C:cytoplasm"/>
    <property type="evidence" value="ECO:0007669"/>
    <property type="project" value="UniProtKB-ARBA"/>
</dbReference>
<feature type="compositionally biased region" description="Basic and acidic residues" evidence="8">
    <location>
        <begin position="933"/>
        <end position="946"/>
    </location>
</feature>
<evidence type="ECO:0000259" key="10">
    <source>
        <dbReference type="PROSITE" id="PS50222"/>
    </source>
</evidence>
<dbReference type="PANTHER" id="PTHR11003:SF291">
    <property type="entry name" value="IP11374P"/>
    <property type="match status" value="1"/>
</dbReference>
<dbReference type="AlphaFoldDB" id="A0A8J5Y0B3"/>
<evidence type="ECO:0000313" key="11">
    <source>
        <dbReference type="EMBL" id="KAG8469039.1"/>
    </source>
</evidence>
<dbReference type="GO" id="GO:0022841">
    <property type="term" value="F:potassium ion leak channel activity"/>
    <property type="evidence" value="ECO:0007669"/>
    <property type="project" value="TreeGrafter"/>
</dbReference>
<dbReference type="SUPFAM" id="SSF81324">
    <property type="entry name" value="Voltage-gated potassium channels"/>
    <property type="match status" value="2"/>
</dbReference>
<organism evidence="11 12">
    <name type="scientific">Diacronema lutheri</name>
    <name type="common">Unicellular marine alga</name>
    <name type="synonym">Monochrysis lutheri</name>
    <dbReference type="NCBI Taxonomy" id="2081491"/>
    <lineage>
        <taxon>Eukaryota</taxon>
        <taxon>Haptista</taxon>
        <taxon>Haptophyta</taxon>
        <taxon>Pavlovophyceae</taxon>
        <taxon>Pavlovales</taxon>
        <taxon>Pavlovaceae</taxon>
        <taxon>Diacronema</taxon>
    </lineage>
</organism>
<dbReference type="Gene3D" id="1.10.287.70">
    <property type="match status" value="2"/>
</dbReference>
<keyword evidence="2" id="KW-0813">Transport</keyword>
<keyword evidence="7" id="KW-0407">Ion channel</keyword>
<dbReference type="Gene3D" id="3.40.190.10">
    <property type="entry name" value="Periplasmic binding protein-like II"/>
    <property type="match status" value="1"/>
</dbReference>
<feature type="transmembrane region" description="Helical" evidence="9">
    <location>
        <begin position="346"/>
        <end position="366"/>
    </location>
</feature>
<dbReference type="Pfam" id="PF07885">
    <property type="entry name" value="Ion_trans_2"/>
    <property type="match status" value="2"/>
</dbReference>
<dbReference type="InterPro" id="IPR003280">
    <property type="entry name" value="2pore_dom_K_chnl"/>
</dbReference>
<dbReference type="GO" id="GO:0015271">
    <property type="term" value="F:outward rectifier potassium channel activity"/>
    <property type="evidence" value="ECO:0007669"/>
    <property type="project" value="TreeGrafter"/>
</dbReference>
<name>A0A8J5Y0B3_DIALT</name>
<keyword evidence="5" id="KW-0406">Ion transport</keyword>
<dbReference type="Proteomes" id="UP000751190">
    <property type="component" value="Unassembled WGS sequence"/>
</dbReference>
<feature type="compositionally biased region" description="Polar residues" evidence="8">
    <location>
        <begin position="951"/>
        <end position="960"/>
    </location>
</feature>
<evidence type="ECO:0000256" key="5">
    <source>
        <dbReference type="ARBA" id="ARBA00023065"/>
    </source>
</evidence>
<feature type="compositionally biased region" description="Basic and acidic residues" evidence="8">
    <location>
        <begin position="887"/>
        <end position="896"/>
    </location>
</feature>
<dbReference type="PROSITE" id="PS00018">
    <property type="entry name" value="EF_HAND_1"/>
    <property type="match status" value="1"/>
</dbReference>
<protein>
    <recommendedName>
        <fullName evidence="10">EF-hand domain-containing protein</fullName>
    </recommendedName>
</protein>
<dbReference type="OrthoDB" id="43525at2759"/>
<evidence type="ECO:0000256" key="9">
    <source>
        <dbReference type="SAM" id="Phobius"/>
    </source>
</evidence>
<dbReference type="GO" id="GO:0043190">
    <property type="term" value="C:ATP-binding cassette (ABC) transporter complex"/>
    <property type="evidence" value="ECO:0007669"/>
    <property type="project" value="InterPro"/>
</dbReference>
<gene>
    <name evidence="11" type="ORF">KFE25_007557</name>
</gene>
<dbReference type="InterPro" id="IPR018247">
    <property type="entry name" value="EF_Hand_1_Ca_BS"/>
</dbReference>
<dbReference type="Gene3D" id="3.40.190.100">
    <property type="entry name" value="Glycine betaine-binding periplasmic protein, domain 2"/>
    <property type="match status" value="1"/>
</dbReference>
<comment type="caution">
    <text evidence="11">The sequence shown here is derived from an EMBL/GenBank/DDBJ whole genome shotgun (WGS) entry which is preliminary data.</text>
</comment>
<dbReference type="PROSITE" id="PS50222">
    <property type="entry name" value="EF_HAND_2"/>
    <property type="match status" value="1"/>
</dbReference>
<dbReference type="SUPFAM" id="SSF53850">
    <property type="entry name" value="Periplasmic binding protein-like II"/>
    <property type="match status" value="1"/>
</dbReference>
<dbReference type="Pfam" id="PF04069">
    <property type="entry name" value="OpuAC"/>
    <property type="match status" value="1"/>
</dbReference>
<keyword evidence="12" id="KW-1185">Reference proteome</keyword>
<evidence type="ECO:0000256" key="1">
    <source>
        <dbReference type="ARBA" id="ARBA00004141"/>
    </source>
</evidence>
<dbReference type="EMBL" id="JAGTXO010000003">
    <property type="protein sequence ID" value="KAG8469039.1"/>
    <property type="molecule type" value="Genomic_DNA"/>
</dbReference>
<dbReference type="GO" id="GO:0005509">
    <property type="term" value="F:calcium ion binding"/>
    <property type="evidence" value="ECO:0007669"/>
    <property type="project" value="InterPro"/>
</dbReference>
<dbReference type="PANTHER" id="PTHR11003">
    <property type="entry name" value="POTASSIUM CHANNEL, SUBFAMILY K"/>
    <property type="match status" value="1"/>
</dbReference>
<accession>A0A8J5Y0B3</accession>
<evidence type="ECO:0000256" key="2">
    <source>
        <dbReference type="ARBA" id="ARBA00022448"/>
    </source>
</evidence>
<dbReference type="InterPro" id="IPR002048">
    <property type="entry name" value="EF_hand_dom"/>
</dbReference>
<keyword evidence="4 9" id="KW-1133">Transmembrane helix</keyword>
<keyword evidence="3 9" id="KW-0812">Transmembrane</keyword>
<evidence type="ECO:0000256" key="8">
    <source>
        <dbReference type="SAM" id="MobiDB-lite"/>
    </source>
</evidence>
<evidence type="ECO:0000256" key="3">
    <source>
        <dbReference type="ARBA" id="ARBA00022692"/>
    </source>
</evidence>
<reference evidence="11" key="1">
    <citation type="submission" date="2021-05" db="EMBL/GenBank/DDBJ databases">
        <title>The genome of the haptophyte Pavlova lutheri (Diacronema luteri, Pavlovales) - a model for lipid biosynthesis in eukaryotic algae.</title>
        <authorList>
            <person name="Hulatt C.J."/>
            <person name="Posewitz M.C."/>
        </authorList>
    </citation>
    <scope>NUCLEOTIDE SEQUENCE</scope>
    <source>
        <strain evidence="11">NIVA-4/92</strain>
    </source>
</reference>
<comment type="subcellular location">
    <subcellularLocation>
        <location evidence="1">Membrane</location>
        <topology evidence="1">Multi-pass membrane protein</topology>
    </subcellularLocation>
</comment>
<dbReference type="InterPro" id="IPR007210">
    <property type="entry name" value="ABC_Gly_betaine_transp_sub-bd"/>
</dbReference>
<evidence type="ECO:0000256" key="4">
    <source>
        <dbReference type="ARBA" id="ARBA00022989"/>
    </source>
</evidence>
<dbReference type="InterPro" id="IPR013099">
    <property type="entry name" value="K_chnl_dom"/>
</dbReference>
<feature type="domain" description="EF-hand" evidence="10">
    <location>
        <begin position="806"/>
        <end position="841"/>
    </location>
</feature>
<feature type="region of interest" description="Disordered" evidence="8">
    <location>
        <begin position="868"/>
        <end position="960"/>
    </location>
</feature>
<keyword evidence="6 9" id="KW-0472">Membrane</keyword>
<evidence type="ECO:0000313" key="12">
    <source>
        <dbReference type="Proteomes" id="UP000751190"/>
    </source>
</evidence>
<proteinExistence type="predicted"/>